<accession>A0A151IZ33</accession>
<protein>
    <submittedName>
        <fullName evidence="1">Uncharacterized protein</fullName>
    </submittedName>
</protein>
<dbReference type="Proteomes" id="UP000078492">
    <property type="component" value="Unassembled WGS sequence"/>
</dbReference>
<dbReference type="PANTHER" id="PTHR20910">
    <property type="entry name" value="AGAP001623-PA"/>
    <property type="match status" value="1"/>
</dbReference>
<dbReference type="STRING" id="471704.A0A151IZ33"/>
<dbReference type="PANTHER" id="PTHR20910:SF1">
    <property type="entry name" value="SUPEROXIDE DISMUTASE COPPER_ZINC BINDING DOMAIN-CONTAINING PROTEIN"/>
    <property type="match status" value="1"/>
</dbReference>
<organism evidence="1 2">
    <name type="scientific">Trachymyrmex cornetzi</name>
    <dbReference type="NCBI Taxonomy" id="471704"/>
    <lineage>
        <taxon>Eukaryota</taxon>
        <taxon>Metazoa</taxon>
        <taxon>Ecdysozoa</taxon>
        <taxon>Arthropoda</taxon>
        <taxon>Hexapoda</taxon>
        <taxon>Insecta</taxon>
        <taxon>Pterygota</taxon>
        <taxon>Neoptera</taxon>
        <taxon>Endopterygota</taxon>
        <taxon>Hymenoptera</taxon>
        <taxon>Apocrita</taxon>
        <taxon>Aculeata</taxon>
        <taxon>Formicoidea</taxon>
        <taxon>Formicidae</taxon>
        <taxon>Myrmicinae</taxon>
        <taxon>Trachymyrmex</taxon>
    </lineage>
</organism>
<name>A0A151IZ33_9HYME</name>
<dbReference type="EMBL" id="KQ980730">
    <property type="protein sequence ID" value="KYN13988.1"/>
    <property type="molecule type" value="Genomic_DNA"/>
</dbReference>
<proteinExistence type="predicted"/>
<gene>
    <name evidence="1" type="ORF">ALC57_13818</name>
</gene>
<dbReference type="AlphaFoldDB" id="A0A151IZ33"/>
<evidence type="ECO:0000313" key="1">
    <source>
        <dbReference type="EMBL" id="KYN13988.1"/>
    </source>
</evidence>
<reference evidence="1 2" key="1">
    <citation type="submission" date="2015-09" db="EMBL/GenBank/DDBJ databases">
        <title>Trachymyrmex cornetzi WGS genome.</title>
        <authorList>
            <person name="Nygaard S."/>
            <person name="Hu H."/>
            <person name="Boomsma J."/>
            <person name="Zhang G."/>
        </authorList>
    </citation>
    <scope>NUCLEOTIDE SEQUENCE [LARGE SCALE GENOMIC DNA]</scope>
    <source>
        <strain evidence="1">Tcor2-1</strain>
        <tissue evidence="1">Whole body</tissue>
    </source>
</reference>
<evidence type="ECO:0000313" key="2">
    <source>
        <dbReference type="Proteomes" id="UP000078492"/>
    </source>
</evidence>
<sequence length="118" mass="13246">MVPWVCGTFVLYTPHTNWQMPLYTAEVVFRYPIVGRILFRQSRDDPEMDTTIIIEYLVHADGNAINNTANHSVSLEGAMPILMCPQFVYLSAFVCSQLLCVSAFVCPRLVCLSLIGLS</sequence>
<keyword evidence="2" id="KW-1185">Reference proteome</keyword>
<dbReference type="InterPro" id="IPR053257">
    <property type="entry name" value="Cu-only_SOD"/>
</dbReference>